<keyword evidence="6" id="KW-1185">Reference proteome</keyword>
<dbReference type="Gene3D" id="3.90.1150.10">
    <property type="entry name" value="Aspartate Aminotransferase, domain 1"/>
    <property type="match status" value="1"/>
</dbReference>
<comment type="caution">
    <text evidence="5">The sequence shown here is derived from an EMBL/GenBank/DDBJ whole genome shotgun (WGS) entry which is preliminary data.</text>
</comment>
<comment type="similarity">
    <text evidence="4">Belongs to the DegT/DnrJ/EryC1 family.</text>
</comment>
<reference evidence="5 6" key="1">
    <citation type="submission" date="2018-01" db="EMBL/GenBank/DDBJ databases">
        <title>Draft genome sequence of Salinispora sp. 13K206.</title>
        <authorList>
            <person name="Sahin N."/>
            <person name="Saygin H."/>
            <person name="Ay H."/>
        </authorList>
    </citation>
    <scope>NUCLEOTIDE SEQUENCE [LARGE SCALE GENOMIC DNA]</scope>
    <source>
        <strain evidence="5 6">13K206</strain>
    </source>
</reference>
<dbReference type="SUPFAM" id="SSF53383">
    <property type="entry name" value="PLP-dependent transferases"/>
    <property type="match status" value="1"/>
</dbReference>
<dbReference type="InterPro" id="IPR015424">
    <property type="entry name" value="PyrdxlP-dep_Trfase"/>
</dbReference>
<evidence type="ECO:0000256" key="1">
    <source>
        <dbReference type="ARBA" id="ARBA00001933"/>
    </source>
</evidence>
<dbReference type="InterPro" id="IPR000653">
    <property type="entry name" value="DegT/StrS_aminotransferase"/>
</dbReference>
<dbReference type="OrthoDB" id="5342089at2"/>
<gene>
    <name evidence="5" type="ORF">C1I99_07160</name>
</gene>
<dbReference type="Pfam" id="PF01041">
    <property type="entry name" value="DegT_DnrJ_EryC1"/>
    <property type="match status" value="1"/>
</dbReference>
<evidence type="ECO:0000256" key="3">
    <source>
        <dbReference type="PIRSR" id="PIRSR000390-2"/>
    </source>
</evidence>
<evidence type="ECO:0000313" key="5">
    <source>
        <dbReference type="EMBL" id="PZG01423.1"/>
    </source>
</evidence>
<dbReference type="RefSeq" id="WP_111133411.1">
    <property type="nucleotide sequence ID" value="NZ_POUB01000029.1"/>
</dbReference>
<dbReference type="AlphaFoldDB" id="A0A2W2CS44"/>
<sequence>MSRTIYLSSPDVGPLEESYLIAALRSGWVAPVGPDLDAFEHEVAARVGTRGAVAVSSGTAALHLALLGVGVGPGDVVIVPTLTFVATANAVRYTGARPVFVDCDPHTGNVDVALVADLIHRLTARGERVGAVVPVDLFGSCADYTALAPVCAAAGVPVVEDAAEALGATHHGRPAGSFGQAGVLSFNGNKIMTTSGGGMLVSDDTALLARARHLSTQAREPTPHYEHRETGYNYRLSNLLAALGRAQLVRLDGMIARRRQLRDRYAKLFAPIPGVRLLGLEDIDSNCWLTSIAVDPERSGWRAADLAAHLARQDIETRPVWKPMHRQPAYADAERLVTGVAERLFADGLTLPSGSALNERQIALVLSAVDEFLTVRAGASTA</sequence>
<feature type="modified residue" description="N6-(pyridoxal phosphate)lysine" evidence="3">
    <location>
        <position position="190"/>
    </location>
</feature>
<dbReference type="Gene3D" id="3.40.640.10">
    <property type="entry name" value="Type I PLP-dependent aspartate aminotransferase-like (Major domain)"/>
    <property type="match status" value="1"/>
</dbReference>
<dbReference type="PANTHER" id="PTHR30244">
    <property type="entry name" value="TRANSAMINASE"/>
    <property type="match status" value="1"/>
</dbReference>
<dbReference type="Proteomes" id="UP000248749">
    <property type="component" value="Unassembled WGS sequence"/>
</dbReference>
<keyword evidence="3 4" id="KW-0663">Pyridoxal phosphate</keyword>
<accession>A0A2W2CS44</accession>
<dbReference type="PANTHER" id="PTHR30244:SF34">
    <property type="entry name" value="DTDP-4-AMINO-4,6-DIDEOXYGALACTOSE TRANSAMINASE"/>
    <property type="match status" value="1"/>
</dbReference>
<dbReference type="GO" id="GO:0030170">
    <property type="term" value="F:pyridoxal phosphate binding"/>
    <property type="evidence" value="ECO:0007669"/>
    <property type="project" value="TreeGrafter"/>
</dbReference>
<organism evidence="5 6">
    <name type="scientific">Micromonospora deserti</name>
    <dbReference type="NCBI Taxonomy" id="2070366"/>
    <lineage>
        <taxon>Bacteria</taxon>
        <taxon>Bacillati</taxon>
        <taxon>Actinomycetota</taxon>
        <taxon>Actinomycetes</taxon>
        <taxon>Micromonosporales</taxon>
        <taxon>Micromonosporaceae</taxon>
        <taxon>Micromonospora</taxon>
    </lineage>
</organism>
<dbReference type="InterPro" id="IPR015422">
    <property type="entry name" value="PyrdxlP-dep_Trfase_small"/>
</dbReference>
<name>A0A2W2CS44_9ACTN</name>
<dbReference type="EMBL" id="POUB01000029">
    <property type="protein sequence ID" value="PZG01423.1"/>
    <property type="molecule type" value="Genomic_DNA"/>
</dbReference>
<protein>
    <submittedName>
        <fullName evidence="5">Pyridoxal-5'-phosphate-dependent protein</fullName>
    </submittedName>
</protein>
<dbReference type="CDD" id="cd00616">
    <property type="entry name" value="AHBA_syn"/>
    <property type="match status" value="1"/>
</dbReference>
<dbReference type="GO" id="GO:0000271">
    <property type="term" value="P:polysaccharide biosynthetic process"/>
    <property type="evidence" value="ECO:0007669"/>
    <property type="project" value="TreeGrafter"/>
</dbReference>
<comment type="cofactor">
    <cofactor evidence="1">
        <name>pyridoxal 5'-phosphate</name>
        <dbReference type="ChEBI" id="CHEBI:597326"/>
    </cofactor>
</comment>
<dbReference type="InterPro" id="IPR015421">
    <property type="entry name" value="PyrdxlP-dep_Trfase_major"/>
</dbReference>
<evidence type="ECO:0000256" key="4">
    <source>
        <dbReference type="RuleBase" id="RU004508"/>
    </source>
</evidence>
<evidence type="ECO:0000313" key="6">
    <source>
        <dbReference type="Proteomes" id="UP000248749"/>
    </source>
</evidence>
<dbReference type="GO" id="GO:0008483">
    <property type="term" value="F:transaminase activity"/>
    <property type="evidence" value="ECO:0007669"/>
    <property type="project" value="TreeGrafter"/>
</dbReference>
<feature type="active site" description="Proton acceptor" evidence="2">
    <location>
        <position position="190"/>
    </location>
</feature>
<proteinExistence type="inferred from homology"/>
<dbReference type="PIRSF" id="PIRSF000390">
    <property type="entry name" value="PLP_StrS"/>
    <property type="match status" value="1"/>
</dbReference>
<evidence type="ECO:0000256" key="2">
    <source>
        <dbReference type="PIRSR" id="PIRSR000390-1"/>
    </source>
</evidence>